<dbReference type="OrthoDB" id="3121157at2759"/>
<evidence type="ECO:0000313" key="3">
    <source>
        <dbReference type="Proteomes" id="UP000620124"/>
    </source>
</evidence>
<dbReference type="AlphaFoldDB" id="A0A8H6XAD0"/>
<proteinExistence type="predicted"/>
<sequence length="163" mass="17109">MGRRREQLYRPGGAAASSARPSPYLSPNVSLSPHYTDLPPDDPTSAPIVVSKQNVTTVRTSKASHSGGSRRQRSCAPSRTVVRSEGGAECQPTLEANGRMPNFSSGGNGNGGLMPEHRHGGGRVKSYSTPGSLDPPPSPPQLRMPRTGPKMEAPWANLSGAAL</sequence>
<accession>A0A8H6XAD0</accession>
<name>A0A8H6XAD0_9AGAR</name>
<gene>
    <name evidence="2" type="ORF">MVEN_02122200</name>
</gene>
<organism evidence="2 3">
    <name type="scientific">Mycena venus</name>
    <dbReference type="NCBI Taxonomy" id="2733690"/>
    <lineage>
        <taxon>Eukaryota</taxon>
        <taxon>Fungi</taxon>
        <taxon>Dikarya</taxon>
        <taxon>Basidiomycota</taxon>
        <taxon>Agaricomycotina</taxon>
        <taxon>Agaricomycetes</taxon>
        <taxon>Agaricomycetidae</taxon>
        <taxon>Agaricales</taxon>
        <taxon>Marasmiineae</taxon>
        <taxon>Mycenaceae</taxon>
        <taxon>Mycena</taxon>
    </lineage>
</organism>
<evidence type="ECO:0000313" key="2">
    <source>
        <dbReference type="EMBL" id="KAF7336859.1"/>
    </source>
</evidence>
<feature type="compositionally biased region" description="Polar residues" evidence="1">
    <location>
        <begin position="51"/>
        <end position="67"/>
    </location>
</feature>
<feature type="region of interest" description="Disordered" evidence="1">
    <location>
        <begin position="1"/>
        <end position="163"/>
    </location>
</feature>
<feature type="compositionally biased region" description="Pro residues" evidence="1">
    <location>
        <begin position="133"/>
        <end position="142"/>
    </location>
</feature>
<comment type="caution">
    <text evidence="2">The sequence shown here is derived from an EMBL/GenBank/DDBJ whole genome shotgun (WGS) entry which is preliminary data.</text>
</comment>
<protein>
    <submittedName>
        <fullName evidence="2">Calcineurin responsive transcriptional factor</fullName>
    </submittedName>
</protein>
<keyword evidence="3" id="KW-1185">Reference proteome</keyword>
<dbReference type="EMBL" id="JACAZI010000022">
    <property type="protein sequence ID" value="KAF7336859.1"/>
    <property type="molecule type" value="Genomic_DNA"/>
</dbReference>
<feature type="compositionally biased region" description="Low complexity" evidence="1">
    <location>
        <begin position="9"/>
        <end position="27"/>
    </location>
</feature>
<dbReference type="Proteomes" id="UP000620124">
    <property type="component" value="Unassembled WGS sequence"/>
</dbReference>
<evidence type="ECO:0000256" key="1">
    <source>
        <dbReference type="SAM" id="MobiDB-lite"/>
    </source>
</evidence>
<reference evidence="2" key="1">
    <citation type="submission" date="2020-05" db="EMBL/GenBank/DDBJ databases">
        <title>Mycena genomes resolve the evolution of fungal bioluminescence.</title>
        <authorList>
            <person name="Tsai I.J."/>
        </authorList>
    </citation>
    <scope>NUCLEOTIDE SEQUENCE</scope>
    <source>
        <strain evidence="2">CCC161011</strain>
    </source>
</reference>